<proteinExistence type="predicted"/>
<dbReference type="OrthoDB" id="5849916at2759"/>
<feature type="region of interest" description="Disordered" evidence="1">
    <location>
        <begin position="196"/>
        <end position="221"/>
    </location>
</feature>
<dbReference type="STRING" id="6265.A0A0B2UVQ2"/>
<dbReference type="Pfam" id="PF00102">
    <property type="entry name" value="Y_phosphatase"/>
    <property type="match status" value="1"/>
</dbReference>
<evidence type="ECO:0000313" key="4">
    <source>
        <dbReference type="Proteomes" id="UP000031036"/>
    </source>
</evidence>
<name>A0A0B2UVQ2_TOXCA</name>
<dbReference type="GO" id="GO:0004725">
    <property type="term" value="F:protein tyrosine phosphatase activity"/>
    <property type="evidence" value="ECO:0007669"/>
    <property type="project" value="InterPro"/>
</dbReference>
<evidence type="ECO:0000313" key="3">
    <source>
        <dbReference type="EMBL" id="KHN73157.1"/>
    </source>
</evidence>
<feature type="region of interest" description="Disordered" evidence="1">
    <location>
        <begin position="1"/>
        <end position="30"/>
    </location>
</feature>
<dbReference type="SMART" id="SM00194">
    <property type="entry name" value="PTPc"/>
    <property type="match status" value="1"/>
</dbReference>
<protein>
    <submittedName>
        <fullName evidence="3">Tyrosine-protein phosphatase non-receptor type 14</fullName>
    </submittedName>
</protein>
<accession>A0A0B2UVQ2</accession>
<dbReference type="PANTHER" id="PTHR46163">
    <property type="entry name" value="TYROSINE-PROTEIN PHOSPHATASE-RELATED"/>
    <property type="match status" value="1"/>
</dbReference>
<evidence type="ECO:0000259" key="2">
    <source>
        <dbReference type="PROSITE" id="PS50055"/>
    </source>
</evidence>
<gene>
    <name evidence="3" type="primary">PTPN14</name>
    <name evidence="3" type="ORF">Tcan_15166</name>
</gene>
<dbReference type="InterPro" id="IPR029021">
    <property type="entry name" value="Prot-tyrosine_phosphatase-like"/>
</dbReference>
<dbReference type="PRINTS" id="PR00700">
    <property type="entry name" value="PRTYPHPHTASE"/>
</dbReference>
<dbReference type="AlphaFoldDB" id="A0A0B2UVQ2"/>
<dbReference type="InterPro" id="IPR000242">
    <property type="entry name" value="PTP_cat"/>
</dbReference>
<organism evidence="3 4">
    <name type="scientific">Toxocara canis</name>
    <name type="common">Canine roundworm</name>
    <dbReference type="NCBI Taxonomy" id="6265"/>
    <lineage>
        <taxon>Eukaryota</taxon>
        <taxon>Metazoa</taxon>
        <taxon>Ecdysozoa</taxon>
        <taxon>Nematoda</taxon>
        <taxon>Chromadorea</taxon>
        <taxon>Rhabditida</taxon>
        <taxon>Spirurina</taxon>
        <taxon>Ascaridomorpha</taxon>
        <taxon>Ascaridoidea</taxon>
        <taxon>Toxocaridae</taxon>
        <taxon>Toxocara</taxon>
    </lineage>
</organism>
<dbReference type="Gene3D" id="3.90.190.10">
    <property type="entry name" value="Protein tyrosine phosphatase superfamily"/>
    <property type="match status" value="1"/>
</dbReference>
<dbReference type="SUPFAM" id="SSF52799">
    <property type="entry name" value="(Phosphotyrosine protein) phosphatases II"/>
    <property type="match status" value="1"/>
</dbReference>
<keyword evidence="4" id="KW-1185">Reference proteome</keyword>
<dbReference type="InterPro" id="IPR052782">
    <property type="entry name" value="Oocyte-zygote_transition_reg"/>
</dbReference>
<dbReference type="OMA" id="LCYPYWP"/>
<feature type="domain" description="Tyrosine-protein phosphatase" evidence="2">
    <location>
        <begin position="67"/>
        <end position="324"/>
    </location>
</feature>
<dbReference type="EMBL" id="JPKZ01003146">
    <property type="protein sequence ID" value="KHN73157.1"/>
    <property type="molecule type" value="Genomic_DNA"/>
</dbReference>
<reference evidence="3 4" key="1">
    <citation type="submission" date="2014-11" db="EMBL/GenBank/DDBJ databases">
        <title>Genetic blueprint of the zoonotic pathogen Toxocara canis.</title>
        <authorList>
            <person name="Zhu X.-Q."/>
            <person name="Korhonen P.K."/>
            <person name="Cai H."/>
            <person name="Young N.D."/>
            <person name="Nejsum P."/>
            <person name="von Samson-Himmelstjerna G."/>
            <person name="Boag P.R."/>
            <person name="Tan P."/>
            <person name="Li Q."/>
            <person name="Min J."/>
            <person name="Yang Y."/>
            <person name="Wang X."/>
            <person name="Fang X."/>
            <person name="Hall R.S."/>
            <person name="Hofmann A."/>
            <person name="Sternberg P.W."/>
            <person name="Jex A.R."/>
            <person name="Gasser R.B."/>
        </authorList>
    </citation>
    <scope>NUCLEOTIDE SEQUENCE [LARGE SCALE GENOMIC DNA]</scope>
    <source>
        <strain evidence="3">PN_DK_2014</strain>
    </source>
</reference>
<evidence type="ECO:0000256" key="1">
    <source>
        <dbReference type="SAM" id="MobiDB-lite"/>
    </source>
</evidence>
<sequence>MSTAAGQRRSKRQSKIRVSAGSQMGESAGQKPADFINIMSKLSEKQIKNQFDQLINPGRIAAQAFMENLDKNRFPVPVLDKHRVKLSEKIAGDSTYLPATYARFNRDDYTIIQSPTKHNAVDFWRMVWQDGCKLIVSVVESSSISDGDSSKCYQYWPVKTNKSMDISNGRFSIKLSRKKEEKGYTIYEMVLTAHEDHEGTSEGNTSKTPKDDVGTGGDPDDASKPRKIFLLHVTEWDENKWPDIDAIASCVTFLHRKWKQTVIQAVDDYVPPVVIQGHAAINRSCAIWVAANLAKQVEQKECFDVEYLMRALIRVRPGAFTNRTVFFATFAIAFRLASMLGWSSPSVRFSSTRIQDSKERIKEIKAAAMQ</sequence>
<dbReference type="PROSITE" id="PS50055">
    <property type="entry name" value="TYR_PHOSPHATASE_PTP"/>
    <property type="match status" value="1"/>
</dbReference>
<keyword evidence="3" id="KW-0675">Receptor</keyword>
<comment type="caution">
    <text evidence="3">The sequence shown here is derived from an EMBL/GenBank/DDBJ whole genome shotgun (WGS) entry which is preliminary data.</text>
</comment>
<dbReference type="Proteomes" id="UP000031036">
    <property type="component" value="Unassembled WGS sequence"/>
</dbReference>